<sequence length="146" mass="17407">MMMCLGVFLLCPTSLGLGASWKSVSFARLGRFSYLFKQVLNFLLLFFFWHPYDSDVRMFQVVPKVPKPLFIFLNFCFFLFFWMDVSFFLLFQIIALSPGFLLVTVSSLNILLYFTLGNLHLFFHFLTKLYQIYEHFDYQGFKFSIR</sequence>
<name>K9IGF5_DESRO</name>
<protein>
    <recommendedName>
        <fullName evidence="4">Secreted protein</fullName>
    </recommendedName>
</protein>
<dbReference type="AlphaFoldDB" id="K9IGF5"/>
<keyword evidence="1" id="KW-1133">Transmembrane helix</keyword>
<evidence type="ECO:0000313" key="3">
    <source>
        <dbReference type="EMBL" id="JAA45143.1"/>
    </source>
</evidence>
<feature type="transmembrane region" description="Helical" evidence="1">
    <location>
        <begin position="69"/>
        <end position="94"/>
    </location>
</feature>
<feature type="chain" id="PRO_5003932173" description="Secreted protein" evidence="2">
    <location>
        <begin position="19"/>
        <end position="146"/>
    </location>
</feature>
<organism evidence="3">
    <name type="scientific">Desmodus rotundus</name>
    <name type="common">Vampire bat</name>
    <dbReference type="NCBI Taxonomy" id="9430"/>
    <lineage>
        <taxon>Eukaryota</taxon>
        <taxon>Metazoa</taxon>
        <taxon>Chordata</taxon>
        <taxon>Craniata</taxon>
        <taxon>Vertebrata</taxon>
        <taxon>Euteleostomi</taxon>
        <taxon>Mammalia</taxon>
        <taxon>Eutheria</taxon>
        <taxon>Laurasiatheria</taxon>
        <taxon>Chiroptera</taxon>
        <taxon>Yangochiroptera</taxon>
        <taxon>Phyllostomidae</taxon>
        <taxon>Desmodontinae</taxon>
        <taxon>Desmodus</taxon>
    </lineage>
</organism>
<feature type="transmembrane region" description="Helical" evidence="1">
    <location>
        <begin position="32"/>
        <end position="49"/>
    </location>
</feature>
<keyword evidence="1" id="KW-0812">Transmembrane</keyword>
<feature type="signal peptide" evidence="2">
    <location>
        <begin position="1"/>
        <end position="18"/>
    </location>
</feature>
<dbReference type="EMBL" id="GABZ01008382">
    <property type="protein sequence ID" value="JAA45143.1"/>
    <property type="molecule type" value="mRNA"/>
</dbReference>
<accession>K9IGF5</accession>
<proteinExistence type="evidence at transcript level"/>
<feature type="transmembrane region" description="Helical" evidence="1">
    <location>
        <begin position="100"/>
        <end position="123"/>
    </location>
</feature>
<evidence type="ECO:0000256" key="2">
    <source>
        <dbReference type="SAM" id="SignalP"/>
    </source>
</evidence>
<evidence type="ECO:0000256" key="1">
    <source>
        <dbReference type="SAM" id="Phobius"/>
    </source>
</evidence>
<reference evidence="3" key="1">
    <citation type="submission" date="2012-11" db="EMBL/GenBank/DDBJ databases">
        <title>The Vampirome: Transcriptome and Proteome Analysis of the Submandibular and Accessory Glands of the Vampire Bat and Vector of Human Rabies, Desmodus rotundus.</title>
        <authorList>
            <person name="Francischetti I.M.B."/>
            <person name="Assumpcao T.C.F."/>
            <person name="Ma D."/>
            <person name="Vicente E.C."/>
            <person name="Ribeiro J.M.C."/>
        </authorList>
    </citation>
    <scope>NUCLEOTIDE SEQUENCE</scope>
    <source>
        <tissue evidence="3">Salivary gland</tissue>
    </source>
</reference>
<keyword evidence="1" id="KW-0472">Membrane</keyword>
<evidence type="ECO:0008006" key="4">
    <source>
        <dbReference type="Google" id="ProtNLM"/>
    </source>
</evidence>
<keyword evidence="2" id="KW-0732">Signal</keyword>